<dbReference type="Gene3D" id="3.40.50.150">
    <property type="entry name" value="Vaccinia Virus protein VP39"/>
    <property type="match status" value="1"/>
</dbReference>
<dbReference type="EC" id="2.1.1.297" evidence="1"/>
<keyword evidence="4" id="KW-0949">S-adenosyl-L-methionine</keyword>
<dbReference type="Proteomes" id="UP000321746">
    <property type="component" value="Unassembled WGS sequence"/>
</dbReference>
<keyword evidence="2 8" id="KW-0489">Methyltransferase</keyword>
<protein>
    <recommendedName>
        <fullName evidence="1">peptide chain release factor N(5)-glutamine methyltransferase</fullName>
        <ecNumber evidence="1">2.1.1.297</ecNumber>
    </recommendedName>
</protein>
<keyword evidence="9" id="KW-1185">Reference proteome</keyword>
<organism evidence="8 9">
    <name type="scientific">Acetobacter oeni</name>
    <dbReference type="NCBI Taxonomy" id="304077"/>
    <lineage>
        <taxon>Bacteria</taxon>
        <taxon>Pseudomonadati</taxon>
        <taxon>Pseudomonadota</taxon>
        <taxon>Alphaproteobacteria</taxon>
        <taxon>Acetobacterales</taxon>
        <taxon>Acetobacteraceae</taxon>
        <taxon>Acetobacter</taxon>
    </lineage>
</organism>
<evidence type="ECO:0000259" key="7">
    <source>
        <dbReference type="Pfam" id="PF17827"/>
    </source>
</evidence>
<feature type="domain" description="Release factor glutamine methyltransferase N-terminal" evidence="7">
    <location>
        <begin position="23"/>
        <end position="90"/>
    </location>
</feature>
<dbReference type="CDD" id="cd02440">
    <property type="entry name" value="AdoMet_MTases"/>
    <property type="match status" value="1"/>
</dbReference>
<evidence type="ECO:0000256" key="2">
    <source>
        <dbReference type="ARBA" id="ARBA00022603"/>
    </source>
</evidence>
<accession>A0A511XHG7</accession>
<name>A0A511XHG7_9PROT</name>
<dbReference type="GO" id="GO:0032259">
    <property type="term" value="P:methylation"/>
    <property type="evidence" value="ECO:0007669"/>
    <property type="project" value="UniProtKB-KW"/>
</dbReference>
<dbReference type="PROSITE" id="PS00092">
    <property type="entry name" value="N6_MTASE"/>
    <property type="match status" value="1"/>
</dbReference>
<dbReference type="InterPro" id="IPR002052">
    <property type="entry name" value="DNA_methylase_N6_adenine_CS"/>
</dbReference>
<dbReference type="InterPro" id="IPR040758">
    <property type="entry name" value="PrmC_N"/>
</dbReference>
<dbReference type="InterPro" id="IPR019874">
    <property type="entry name" value="RF_methyltr_PrmC"/>
</dbReference>
<dbReference type="GO" id="GO:0102559">
    <property type="term" value="F:peptide chain release factor N(5)-glutamine methyltransferase activity"/>
    <property type="evidence" value="ECO:0007669"/>
    <property type="project" value="UniProtKB-EC"/>
</dbReference>
<evidence type="ECO:0000256" key="1">
    <source>
        <dbReference type="ARBA" id="ARBA00012771"/>
    </source>
</evidence>
<dbReference type="InterPro" id="IPR050320">
    <property type="entry name" value="N5-glutamine_MTase"/>
</dbReference>
<dbReference type="GO" id="GO:0003676">
    <property type="term" value="F:nucleic acid binding"/>
    <property type="evidence" value="ECO:0007669"/>
    <property type="project" value="InterPro"/>
</dbReference>
<sequence>MLPAMVADPTLPRSSASETVASLIARGTKELAASGIGEPRREARLLLNIAFGLTTGWQLCHADEVIANAVPYDRLLERRAHGEPVAYLSGKQGFWTLDLAVSPETLIPRADTETLIEALLSQRPERESVRTILDLGTGTGCLLLAALSEYPLATGIGVDRIQQATILAADNARLNNLEDRCSFAVSQWNAAIAGRFDVILSNPPYIPSGDIPGLMRDVADYEPVSALDGGTDGLDDYRILIPALNHLLAPDGVAIFEIGIGQDKSVPALGCQAGLRVVEICCDHGGHPRAVIFAA</sequence>
<evidence type="ECO:0000256" key="4">
    <source>
        <dbReference type="ARBA" id="ARBA00022691"/>
    </source>
</evidence>
<dbReference type="PANTHER" id="PTHR18895:SF74">
    <property type="entry name" value="MTRF1L RELEASE FACTOR GLUTAMINE METHYLTRANSFERASE"/>
    <property type="match status" value="1"/>
</dbReference>
<dbReference type="Gene3D" id="1.10.8.10">
    <property type="entry name" value="DNA helicase RuvA subunit, C-terminal domain"/>
    <property type="match status" value="1"/>
</dbReference>
<gene>
    <name evidence="8" type="primary">prmC</name>
    <name evidence="8" type="ORF">AOE01nite_05930</name>
</gene>
<dbReference type="Pfam" id="PF05175">
    <property type="entry name" value="MTS"/>
    <property type="match status" value="1"/>
</dbReference>
<feature type="domain" description="Methyltransferase small" evidence="6">
    <location>
        <begin position="118"/>
        <end position="205"/>
    </location>
</feature>
<dbReference type="InterPro" id="IPR007848">
    <property type="entry name" value="Small_mtfrase_dom"/>
</dbReference>
<evidence type="ECO:0000313" key="8">
    <source>
        <dbReference type="EMBL" id="GEN62369.1"/>
    </source>
</evidence>
<evidence type="ECO:0000256" key="5">
    <source>
        <dbReference type="ARBA" id="ARBA00048391"/>
    </source>
</evidence>
<dbReference type="InterPro" id="IPR029063">
    <property type="entry name" value="SAM-dependent_MTases_sf"/>
</dbReference>
<evidence type="ECO:0000256" key="3">
    <source>
        <dbReference type="ARBA" id="ARBA00022679"/>
    </source>
</evidence>
<proteinExistence type="predicted"/>
<evidence type="ECO:0000259" key="6">
    <source>
        <dbReference type="Pfam" id="PF05175"/>
    </source>
</evidence>
<dbReference type="SUPFAM" id="SSF53335">
    <property type="entry name" value="S-adenosyl-L-methionine-dependent methyltransferases"/>
    <property type="match status" value="1"/>
</dbReference>
<dbReference type="NCBIfam" id="TIGR03534">
    <property type="entry name" value="RF_mod_PrmC"/>
    <property type="match status" value="1"/>
</dbReference>
<keyword evidence="3 8" id="KW-0808">Transferase</keyword>
<dbReference type="EMBL" id="BJYG01000005">
    <property type="protein sequence ID" value="GEN62369.1"/>
    <property type="molecule type" value="Genomic_DNA"/>
</dbReference>
<evidence type="ECO:0000313" key="9">
    <source>
        <dbReference type="Proteomes" id="UP000321746"/>
    </source>
</evidence>
<dbReference type="InterPro" id="IPR004556">
    <property type="entry name" value="HemK-like"/>
</dbReference>
<dbReference type="NCBIfam" id="TIGR00536">
    <property type="entry name" value="hemK_fam"/>
    <property type="match status" value="1"/>
</dbReference>
<comment type="catalytic activity">
    <reaction evidence="5">
        <text>L-glutaminyl-[peptide chain release factor] + S-adenosyl-L-methionine = N(5)-methyl-L-glutaminyl-[peptide chain release factor] + S-adenosyl-L-homocysteine + H(+)</text>
        <dbReference type="Rhea" id="RHEA:42896"/>
        <dbReference type="Rhea" id="RHEA-COMP:10271"/>
        <dbReference type="Rhea" id="RHEA-COMP:10272"/>
        <dbReference type="ChEBI" id="CHEBI:15378"/>
        <dbReference type="ChEBI" id="CHEBI:30011"/>
        <dbReference type="ChEBI" id="CHEBI:57856"/>
        <dbReference type="ChEBI" id="CHEBI:59789"/>
        <dbReference type="ChEBI" id="CHEBI:61891"/>
        <dbReference type="EC" id="2.1.1.297"/>
    </reaction>
</comment>
<dbReference type="PANTHER" id="PTHR18895">
    <property type="entry name" value="HEMK METHYLTRANSFERASE"/>
    <property type="match status" value="1"/>
</dbReference>
<dbReference type="AlphaFoldDB" id="A0A511XHG7"/>
<reference evidence="8 9" key="1">
    <citation type="submission" date="2019-07" db="EMBL/GenBank/DDBJ databases">
        <title>Whole genome shotgun sequence of Acetobacter oeni NBRC 105207.</title>
        <authorList>
            <person name="Hosoyama A."/>
            <person name="Uohara A."/>
            <person name="Ohji S."/>
            <person name="Ichikawa N."/>
        </authorList>
    </citation>
    <scope>NUCLEOTIDE SEQUENCE [LARGE SCALE GENOMIC DNA]</scope>
    <source>
        <strain evidence="8 9">NBRC 105207</strain>
    </source>
</reference>
<comment type="caution">
    <text evidence="8">The sequence shown here is derived from an EMBL/GenBank/DDBJ whole genome shotgun (WGS) entry which is preliminary data.</text>
</comment>
<dbReference type="Pfam" id="PF17827">
    <property type="entry name" value="PrmC_N"/>
    <property type="match status" value="1"/>
</dbReference>